<protein>
    <submittedName>
        <fullName evidence="1">Uncharacterized protein</fullName>
    </submittedName>
</protein>
<dbReference type="Proteomes" id="UP001057452">
    <property type="component" value="Chromosome 14"/>
</dbReference>
<dbReference type="EMBL" id="CM043798">
    <property type="protein sequence ID" value="KAI4814249.1"/>
    <property type="molecule type" value="Genomic_DNA"/>
</dbReference>
<proteinExistence type="predicted"/>
<name>A0ACB9WKU1_CHAAC</name>
<evidence type="ECO:0000313" key="1">
    <source>
        <dbReference type="EMBL" id="KAI4814249.1"/>
    </source>
</evidence>
<gene>
    <name evidence="1" type="ORF">KUCAC02_003452</name>
</gene>
<keyword evidence="2" id="KW-1185">Reference proteome</keyword>
<sequence>MDLAPVGRSGLQCSQTKPLQQDPDTLTQKRGATEGEERRKGGDKARINWQCNEMAGASSGPRGLGEMLRLSQLKWARLREFLSARREGDETVGQDVCGVD</sequence>
<accession>A0ACB9WKU1</accession>
<reference evidence="1" key="1">
    <citation type="submission" date="2022-05" db="EMBL/GenBank/DDBJ databases">
        <title>Chromosome-level genome of Chaenocephalus aceratus.</title>
        <authorList>
            <person name="Park H."/>
        </authorList>
    </citation>
    <scope>NUCLEOTIDE SEQUENCE</scope>
    <source>
        <strain evidence="1">KU_202001</strain>
    </source>
</reference>
<organism evidence="1 2">
    <name type="scientific">Chaenocephalus aceratus</name>
    <name type="common">Blackfin icefish</name>
    <name type="synonym">Chaenichthys aceratus</name>
    <dbReference type="NCBI Taxonomy" id="36190"/>
    <lineage>
        <taxon>Eukaryota</taxon>
        <taxon>Metazoa</taxon>
        <taxon>Chordata</taxon>
        <taxon>Craniata</taxon>
        <taxon>Vertebrata</taxon>
        <taxon>Euteleostomi</taxon>
        <taxon>Actinopterygii</taxon>
        <taxon>Neopterygii</taxon>
        <taxon>Teleostei</taxon>
        <taxon>Neoteleostei</taxon>
        <taxon>Acanthomorphata</taxon>
        <taxon>Eupercaria</taxon>
        <taxon>Perciformes</taxon>
        <taxon>Notothenioidei</taxon>
        <taxon>Channichthyidae</taxon>
        <taxon>Chaenocephalus</taxon>
    </lineage>
</organism>
<comment type="caution">
    <text evidence="1">The sequence shown here is derived from an EMBL/GenBank/DDBJ whole genome shotgun (WGS) entry which is preliminary data.</text>
</comment>
<evidence type="ECO:0000313" key="2">
    <source>
        <dbReference type="Proteomes" id="UP001057452"/>
    </source>
</evidence>